<dbReference type="Pfam" id="PF13901">
    <property type="entry name" value="RH_dom"/>
    <property type="match status" value="1"/>
</dbReference>
<evidence type="ECO:0000259" key="10">
    <source>
        <dbReference type="PROSITE" id="PS50826"/>
    </source>
</evidence>
<evidence type="ECO:0000256" key="2">
    <source>
        <dbReference type="ARBA" id="ARBA00022553"/>
    </source>
</evidence>
<dbReference type="Proteomes" id="UP000515204">
    <property type="component" value="Unplaced"/>
</dbReference>
<keyword evidence="4" id="KW-0677">Repeat</keyword>
<dbReference type="InterPro" id="IPR011011">
    <property type="entry name" value="Znf_FYVE_PHD"/>
</dbReference>
<dbReference type="Pfam" id="PF02759">
    <property type="entry name" value="RUN"/>
    <property type="match status" value="1"/>
</dbReference>
<dbReference type="OrthoDB" id="62364at2759"/>
<evidence type="ECO:0000256" key="1">
    <source>
        <dbReference type="ARBA" id="ARBA00004603"/>
    </source>
</evidence>
<dbReference type="GO" id="GO:0008270">
    <property type="term" value="F:zinc ion binding"/>
    <property type="evidence" value="ECO:0007669"/>
    <property type="project" value="UniProtKB-KW"/>
</dbReference>
<feature type="compositionally biased region" description="Basic and acidic residues" evidence="9">
    <location>
        <begin position="313"/>
        <end position="326"/>
    </location>
</feature>
<keyword evidence="11" id="KW-1185">Reference proteome</keyword>
<feature type="region of interest" description="Disordered" evidence="9">
    <location>
        <begin position="280"/>
        <end position="363"/>
    </location>
</feature>
<dbReference type="PROSITE" id="PS50826">
    <property type="entry name" value="RUN"/>
    <property type="match status" value="1"/>
</dbReference>
<feature type="compositionally biased region" description="Basic and acidic residues" evidence="9">
    <location>
        <begin position="291"/>
        <end position="306"/>
    </location>
</feature>
<keyword evidence="3" id="KW-0479">Metal-binding</keyword>
<dbReference type="SMART" id="SM01175">
    <property type="entry name" value="DUF4206"/>
    <property type="match status" value="1"/>
</dbReference>
<dbReference type="PANTHER" id="PTHR12326">
    <property type="entry name" value="PLECKSTRIN HOMOLOGY DOMAIN CONTAINING PROTEIN"/>
    <property type="match status" value="1"/>
</dbReference>
<dbReference type="AlphaFoldDB" id="A0A6P3YG66"/>
<keyword evidence="2" id="KW-0597">Phosphoprotein</keyword>
<dbReference type="InterPro" id="IPR051366">
    <property type="entry name" value="DEF8"/>
</dbReference>
<organism evidence="11 13">
    <name type="scientific">Dinoponera quadriceps</name>
    <name type="common">South American ant</name>
    <dbReference type="NCBI Taxonomy" id="609295"/>
    <lineage>
        <taxon>Eukaryota</taxon>
        <taxon>Metazoa</taxon>
        <taxon>Ecdysozoa</taxon>
        <taxon>Arthropoda</taxon>
        <taxon>Hexapoda</taxon>
        <taxon>Insecta</taxon>
        <taxon>Pterygota</taxon>
        <taxon>Neoptera</taxon>
        <taxon>Endopterygota</taxon>
        <taxon>Hymenoptera</taxon>
        <taxon>Apocrita</taxon>
        <taxon>Aculeata</taxon>
        <taxon>Formicoidea</taxon>
        <taxon>Formicidae</taxon>
        <taxon>Ponerinae</taxon>
        <taxon>Ponerini</taxon>
        <taxon>Dinoponera</taxon>
    </lineage>
</organism>
<sequence length="720" mass="80213">MNSLLKTVNSIAINRKRNFLVRDSLQKQLSTSVMEMQSAPRVADVVGNCDETMSLCSVLEAVFLHGLKDSLLNRVTEALSGPDFDAMPQPSFWGPLLVFSHRQIINQIQDLSQVTTEVGYCRAWIRMALNEGLLASYFSAIKRDNSALKPYYNRAAYIRDTDYVEVAQRLIETLDYVRFELVCNSSLLNFWSTTPLLIAGIWSPPMKSCPVFSAVDIAKTITTEMTDNENVDEIETASSIGSLGSFASSQSMFNNIASISEDQALKIILANDQSSSVLQELHNSTDAAPGRAEEENVDRQELHDNLTDGVVMRSREEQKRQIREVQRMANGNADEKNADASVAADAEDSSSSQDAPRENEMVNDMAGTTVGNSLIGRMGWSTSFEECQSSLTSSVISHGSATDAACSPGDGSTYDALIQSYHTGGNSTVPNLQEFLKKYPKRETVDEEPKAESKVVTNLDEQLGNLPREKGLDVQNYSCYECGETIGMTFSKAHVCSYSGDYFCSKCMADGQYLVPSRVIHNWDLRYHPICRKAAAYLQGKPDLLDMKILNPRIYKAVDTMAQLQSLRLQLNLLRAYLFTCREPIIESLQKKVAPRDYLYEHVHQYSVSDLLDVPNGILAQQLQKVVEFARGHVINCWLCSQKGFICEVCNNPKVIYPFDMESTFRCGACNAVFHADCLNASKPCPKCERRRKRMDLPLLDMGCTDLPNSSVSSFPIDTN</sequence>
<dbReference type="RefSeq" id="XP_014488772.1">
    <property type="nucleotide sequence ID" value="XM_014633286.1"/>
</dbReference>
<dbReference type="InterPro" id="IPR047326">
    <property type="entry name" value="RUN_PLEKHM1"/>
</dbReference>
<evidence type="ECO:0000313" key="11">
    <source>
        <dbReference type="Proteomes" id="UP000515204"/>
    </source>
</evidence>
<dbReference type="InterPro" id="IPR025258">
    <property type="entry name" value="RH_dom"/>
</dbReference>
<accession>A0A6P3YG66</accession>
<evidence type="ECO:0000256" key="8">
    <source>
        <dbReference type="ARBA" id="ARBA00023006"/>
    </source>
</evidence>
<evidence type="ECO:0000256" key="9">
    <source>
        <dbReference type="SAM" id="MobiDB-lite"/>
    </source>
</evidence>
<comment type="subcellular location">
    <subcellularLocation>
        <location evidence="1">Late endosome</location>
    </subcellularLocation>
</comment>
<dbReference type="InterPro" id="IPR037213">
    <property type="entry name" value="Run_dom_sf"/>
</dbReference>
<dbReference type="PANTHER" id="PTHR12326:SF12">
    <property type="entry name" value="PLECKSTRIN HOMOLOGY AND RUN DOMAIN CONTAINING M1"/>
    <property type="match status" value="1"/>
</dbReference>
<dbReference type="Gene3D" id="1.20.58.900">
    <property type="match status" value="1"/>
</dbReference>
<keyword evidence="7" id="KW-0862">Zinc</keyword>
<dbReference type="GO" id="GO:0006914">
    <property type="term" value="P:autophagy"/>
    <property type="evidence" value="ECO:0007669"/>
    <property type="project" value="UniProtKB-KW"/>
</dbReference>
<keyword evidence="8" id="KW-0072">Autophagy</keyword>
<dbReference type="InterPro" id="IPR004012">
    <property type="entry name" value="Run_dom"/>
</dbReference>
<dbReference type="CTD" id="9842"/>
<dbReference type="CDD" id="cd15489">
    <property type="entry name" value="PHD_SF"/>
    <property type="match status" value="1"/>
</dbReference>
<dbReference type="InterPro" id="IPR013083">
    <property type="entry name" value="Znf_RING/FYVE/PHD"/>
</dbReference>
<dbReference type="Gene3D" id="3.30.40.10">
    <property type="entry name" value="Zinc/RING finger domain, C3HC4 (zinc finger)"/>
    <property type="match status" value="1"/>
</dbReference>
<dbReference type="GO" id="GO:0005770">
    <property type="term" value="C:late endosome"/>
    <property type="evidence" value="ECO:0007669"/>
    <property type="project" value="UniProtKB-SubCell"/>
</dbReference>
<dbReference type="SUPFAM" id="SSF140741">
    <property type="entry name" value="RUN domain-like"/>
    <property type="match status" value="1"/>
</dbReference>
<evidence type="ECO:0000313" key="13">
    <source>
        <dbReference type="RefSeq" id="XP_014488772.1"/>
    </source>
</evidence>
<evidence type="ECO:0000256" key="3">
    <source>
        <dbReference type="ARBA" id="ARBA00022723"/>
    </source>
</evidence>
<keyword evidence="6" id="KW-0863">Zinc-finger</keyword>
<evidence type="ECO:0000256" key="4">
    <source>
        <dbReference type="ARBA" id="ARBA00022737"/>
    </source>
</evidence>
<evidence type="ECO:0000256" key="5">
    <source>
        <dbReference type="ARBA" id="ARBA00022753"/>
    </source>
</evidence>
<proteinExistence type="predicted"/>
<protein>
    <submittedName>
        <fullName evidence="12 13">Pleckstrin homology domain-containing family M member 1</fullName>
    </submittedName>
</protein>
<dbReference type="SUPFAM" id="SSF57903">
    <property type="entry name" value="FYVE/PHD zinc finger"/>
    <property type="match status" value="1"/>
</dbReference>
<dbReference type="CDD" id="cd17679">
    <property type="entry name" value="RUN_PLEKHM1"/>
    <property type="match status" value="1"/>
</dbReference>
<dbReference type="RefSeq" id="XP_014488771.1">
    <property type="nucleotide sequence ID" value="XM_014633285.1"/>
</dbReference>
<evidence type="ECO:0000256" key="6">
    <source>
        <dbReference type="ARBA" id="ARBA00022771"/>
    </source>
</evidence>
<feature type="compositionally biased region" description="Low complexity" evidence="9">
    <location>
        <begin position="339"/>
        <end position="354"/>
    </location>
</feature>
<gene>
    <name evidence="12 13" type="primary">LOC106751963</name>
</gene>
<dbReference type="KEGG" id="dqu:106751963"/>
<evidence type="ECO:0000256" key="7">
    <source>
        <dbReference type="ARBA" id="ARBA00022833"/>
    </source>
</evidence>
<name>A0A6P3YG66_DINQU</name>
<reference evidence="12 13" key="1">
    <citation type="submission" date="2025-04" db="UniProtKB">
        <authorList>
            <consortium name="RefSeq"/>
        </authorList>
    </citation>
    <scope>IDENTIFICATION</scope>
</reference>
<dbReference type="GeneID" id="106751963"/>
<keyword evidence="5" id="KW-0967">Endosome</keyword>
<evidence type="ECO:0000313" key="12">
    <source>
        <dbReference type="RefSeq" id="XP_014488771.1"/>
    </source>
</evidence>
<feature type="domain" description="RUN" evidence="10">
    <location>
        <begin position="46"/>
        <end position="186"/>
    </location>
</feature>
<dbReference type="SMART" id="SM00593">
    <property type="entry name" value="RUN"/>
    <property type="match status" value="1"/>
</dbReference>